<dbReference type="RefSeq" id="WP_109622811.1">
    <property type="nucleotide sequence ID" value="NZ_PPEI02000005.1"/>
</dbReference>
<comment type="caution">
    <text evidence="2">The sequence shown here is derived from an EMBL/GenBank/DDBJ whole genome shotgun (WGS) entry which is preliminary data.</text>
</comment>
<evidence type="ECO:0000256" key="1">
    <source>
        <dbReference type="SAM" id="SignalP"/>
    </source>
</evidence>
<organism evidence="2 3">
    <name type="scientific">Chryseobacterium oncorhynchi</name>
    <dbReference type="NCBI Taxonomy" id="741074"/>
    <lineage>
        <taxon>Bacteria</taxon>
        <taxon>Pseudomonadati</taxon>
        <taxon>Bacteroidota</taxon>
        <taxon>Flavobacteriia</taxon>
        <taxon>Flavobacteriales</taxon>
        <taxon>Weeksellaceae</taxon>
        <taxon>Chryseobacterium group</taxon>
        <taxon>Chryseobacterium</taxon>
    </lineage>
</organism>
<feature type="chain" id="PRO_5016385398" evidence="1">
    <location>
        <begin position="19"/>
        <end position="291"/>
    </location>
</feature>
<dbReference type="AlphaFoldDB" id="A0A316WL14"/>
<protein>
    <submittedName>
        <fullName evidence="2">Uncharacterized protein</fullName>
    </submittedName>
</protein>
<dbReference type="Proteomes" id="UP000236182">
    <property type="component" value="Unassembled WGS sequence"/>
</dbReference>
<dbReference type="OrthoDB" id="9955748at2"/>
<keyword evidence="3" id="KW-1185">Reference proteome</keyword>
<feature type="signal peptide" evidence="1">
    <location>
        <begin position="1"/>
        <end position="18"/>
    </location>
</feature>
<keyword evidence="1" id="KW-0732">Signal</keyword>
<reference evidence="2" key="1">
    <citation type="submission" date="2018-04" db="EMBL/GenBank/DDBJ databases">
        <title>Draft Genome Sequences of Chryseobacterium lactis NCTC11390T isolated from milk, Chryseobacterium oncorhynchi 701B-08T from rainbow trout, and Chryseobacterium viscerum 687B-08T from diseased fish.</title>
        <authorList>
            <person name="Jeong J.-J."/>
            <person name="Lee Y.J."/>
            <person name="Pathiraja D."/>
            <person name="Park B."/>
            <person name="Choi I.-G."/>
            <person name="Kim K.D."/>
        </authorList>
    </citation>
    <scope>NUCLEOTIDE SEQUENCE [LARGE SCALE GENOMIC DNA]</scope>
    <source>
        <strain evidence="2">701B-08</strain>
    </source>
</reference>
<evidence type="ECO:0000313" key="2">
    <source>
        <dbReference type="EMBL" id="PWN62122.1"/>
    </source>
</evidence>
<name>A0A316WL14_9FLAO</name>
<proteinExistence type="predicted"/>
<gene>
    <name evidence="2" type="ORF">C1638_016575</name>
</gene>
<accession>A0A316WL14</accession>
<evidence type="ECO:0000313" key="3">
    <source>
        <dbReference type="Proteomes" id="UP000236182"/>
    </source>
</evidence>
<dbReference type="EMBL" id="PPEI02000005">
    <property type="protein sequence ID" value="PWN62122.1"/>
    <property type="molecule type" value="Genomic_DNA"/>
</dbReference>
<sequence length="291" mass="35112">MKNILPAILLLFSIQSYAQIEDIQRNYQTTRERARDYYSEVNKPNQYFHYRIKDGKEDYYLYLDKKKYDSLLVLKSAEPTIIKNSNVYSKADKGYYIIKDNIDQKRRYFLHYDKEIITQEILDDNYNIYNKTDYKTLVIESYYFGNENYSFLYQYEKFNKNTFNPFTDLIYKKVIYQDKSIKIFNYERDFPLPDEAFLKKVPEIFRQQSFELLKANGKIKTLNDKVVQGVSLDIAKAINNGNYFLYKVYRNNDETKPVYKIIMDITKSNWTIEINPKNEKIEFLDVDLSRI</sequence>